<name>A0A138AQ95_9ACTN</name>
<evidence type="ECO:0000313" key="5">
    <source>
        <dbReference type="Proteomes" id="UP000070409"/>
    </source>
</evidence>
<dbReference type="RefSeq" id="WP_068570576.1">
    <property type="nucleotide sequence ID" value="NZ_LSRE01000034.1"/>
</dbReference>
<evidence type="ECO:0000313" key="2">
    <source>
        <dbReference type="EMBL" id="KXO93894.1"/>
    </source>
</evidence>
<dbReference type="Proteomes" id="UP000070258">
    <property type="component" value="Unassembled WGS sequence"/>
</dbReference>
<protein>
    <submittedName>
        <fullName evidence="3">Uncharacterized protein</fullName>
    </submittedName>
</protein>
<gene>
    <name evidence="3" type="ORF">AXK60_05130</name>
    <name evidence="2" type="ORF">AXK61_04970</name>
</gene>
<evidence type="ECO:0000313" key="3">
    <source>
        <dbReference type="EMBL" id="KXP12595.1"/>
    </source>
</evidence>
<accession>A0A138AQ95</accession>
<evidence type="ECO:0000313" key="4">
    <source>
        <dbReference type="Proteomes" id="UP000070258"/>
    </source>
</evidence>
<dbReference type="EMBL" id="LSRF01000012">
    <property type="protein sequence ID" value="KXP12595.1"/>
    <property type="molecule type" value="Genomic_DNA"/>
</dbReference>
<keyword evidence="1" id="KW-0732">Signal</keyword>
<proteinExistence type="predicted"/>
<dbReference type="Proteomes" id="UP000070409">
    <property type="component" value="Unassembled WGS sequence"/>
</dbReference>
<dbReference type="EMBL" id="LSRE01000034">
    <property type="protein sequence ID" value="KXO93894.1"/>
    <property type="molecule type" value="Genomic_DNA"/>
</dbReference>
<dbReference type="STRING" id="239498.AXK60_05130"/>
<feature type="chain" id="PRO_5007483524" evidence="1">
    <location>
        <begin position="29"/>
        <end position="153"/>
    </location>
</feature>
<dbReference type="AlphaFoldDB" id="A0A138AQ95"/>
<dbReference type="OrthoDB" id="4774517at2"/>
<evidence type="ECO:0000256" key="1">
    <source>
        <dbReference type="SAM" id="SignalP"/>
    </source>
</evidence>
<reference evidence="4" key="1">
    <citation type="submission" date="2016-02" db="EMBL/GenBank/DDBJ databases">
        <authorList>
            <person name="Wen L."/>
            <person name="He K."/>
            <person name="Yang H."/>
        </authorList>
    </citation>
    <scope>NUCLEOTIDE SEQUENCE [LARGE SCALE GENOMIC DNA]</scope>
    <source>
        <strain evidence="4">JCM 15929</strain>
    </source>
</reference>
<organism evidence="3 4">
    <name type="scientific">Tsukamurella pseudospumae</name>
    <dbReference type="NCBI Taxonomy" id="239498"/>
    <lineage>
        <taxon>Bacteria</taxon>
        <taxon>Bacillati</taxon>
        <taxon>Actinomycetota</taxon>
        <taxon>Actinomycetes</taxon>
        <taxon>Mycobacteriales</taxon>
        <taxon>Tsukamurellaceae</taxon>
        <taxon>Tsukamurella</taxon>
    </lineage>
</organism>
<keyword evidence="5" id="KW-1185">Reference proteome</keyword>
<feature type="signal peptide" evidence="1">
    <location>
        <begin position="1"/>
        <end position="28"/>
    </location>
</feature>
<sequence>MNSFARRAIAAAAVAGAAITFVPAAANASGSVVFRGTVTGGTSIRTDAPNATVTWVGDYDDAGNLVIRTNCVIARHELGVIGIPPSPLPKERCESIKGIDLSDRLLVWENATTGATGTARSEYDGTFIVKPGKGSVNVAITGIVGTAVATYVA</sequence>
<reference evidence="3" key="3">
    <citation type="submission" date="2016-02" db="EMBL/GenBank/DDBJ databases">
        <authorList>
            <person name="Teng J.L."/>
            <person name="Yang Y."/>
            <person name="Huang Y."/>
            <person name="Guo F."/>
            <person name="Wei W."/>
            <person name="Chen J.H."/>
            <person name="Wong S.Y."/>
            <person name="Lau S.K."/>
            <person name="Woo P.C."/>
        </authorList>
    </citation>
    <scope>NUCLEOTIDE SEQUENCE</scope>
    <source>
        <strain evidence="3">JCM 15929</strain>
    </source>
</reference>
<comment type="caution">
    <text evidence="3">The sequence shown here is derived from an EMBL/GenBank/DDBJ whole genome shotgun (WGS) entry which is preliminary data.</text>
</comment>
<reference evidence="2 5" key="2">
    <citation type="submission" date="2016-02" db="EMBL/GenBank/DDBJ databases">
        <authorList>
            <person name="Teng J.L."/>
            <person name="Tang Y."/>
            <person name="Huang Y."/>
            <person name="Guo F."/>
            <person name="Wei W."/>
            <person name="Chen J.H."/>
            <person name="Wong S.Y."/>
            <person name="Lau S.K."/>
            <person name="Woo P.C."/>
        </authorList>
    </citation>
    <scope>NUCLEOTIDE SEQUENCE [LARGE SCALE GENOMIC DNA]</scope>
    <source>
        <strain evidence="2 5">JCM 13375</strain>
    </source>
</reference>